<gene>
    <name evidence="1" type="ORF">BJY24_006151</name>
</gene>
<dbReference type="InterPro" id="IPR036291">
    <property type="entry name" value="NAD(P)-bd_dom_sf"/>
</dbReference>
<dbReference type="EMBL" id="JACHIT010000002">
    <property type="protein sequence ID" value="MBB5917239.1"/>
    <property type="molecule type" value="Genomic_DNA"/>
</dbReference>
<dbReference type="Proteomes" id="UP000540412">
    <property type="component" value="Unassembled WGS sequence"/>
</dbReference>
<protein>
    <submittedName>
        <fullName evidence="1">Ornithine cyclodeaminase/alanine dehydrogenase-like protein (Mu-crystallin family)</fullName>
    </submittedName>
</protein>
<keyword evidence="2" id="KW-1185">Reference proteome</keyword>
<organism evidence="1 2">
    <name type="scientific">Nocardia transvalensis</name>
    <dbReference type="NCBI Taxonomy" id="37333"/>
    <lineage>
        <taxon>Bacteria</taxon>
        <taxon>Bacillati</taxon>
        <taxon>Actinomycetota</taxon>
        <taxon>Actinomycetes</taxon>
        <taxon>Mycobacteriales</taxon>
        <taxon>Nocardiaceae</taxon>
        <taxon>Nocardia</taxon>
    </lineage>
</organism>
<dbReference type="AlphaFoldDB" id="A0A7W9UL71"/>
<dbReference type="SUPFAM" id="SSF51735">
    <property type="entry name" value="NAD(P)-binding Rossmann-fold domains"/>
    <property type="match status" value="1"/>
</dbReference>
<evidence type="ECO:0000313" key="1">
    <source>
        <dbReference type="EMBL" id="MBB5917239.1"/>
    </source>
</evidence>
<dbReference type="RefSeq" id="WP_276325732.1">
    <property type="nucleotide sequence ID" value="NZ_JACHIT010000002.1"/>
</dbReference>
<proteinExistence type="predicted"/>
<reference evidence="1 2" key="1">
    <citation type="submission" date="2020-08" db="EMBL/GenBank/DDBJ databases">
        <title>Sequencing the genomes of 1000 actinobacteria strains.</title>
        <authorList>
            <person name="Klenk H.-P."/>
        </authorList>
    </citation>
    <scope>NUCLEOTIDE SEQUENCE [LARGE SCALE GENOMIC DNA]</scope>
    <source>
        <strain evidence="1 2">DSM 43582</strain>
    </source>
</reference>
<name>A0A7W9UL71_9NOCA</name>
<dbReference type="InterPro" id="IPR023401">
    <property type="entry name" value="ODC_N"/>
</dbReference>
<dbReference type="Gene3D" id="3.30.1780.10">
    <property type="entry name" value="ornithine cyclodeaminase, domain 1"/>
    <property type="match status" value="1"/>
</dbReference>
<evidence type="ECO:0000313" key="2">
    <source>
        <dbReference type="Proteomes" id="UP000540412"/>
    </source>
</evidence>
<accession>A0A7W9UL71</accession>
<sequence length="43" mass="4567">MQRSTILVHSAITGECLAVLDGRAVTAIRTAAASAEQRRVVDE</sequence>
<comment type="caution">
    <text evidence="1">The sequence shown here is derived from an EMBL/GenBank/DDBJ whole genome shotgun (WGS) entry which is preliminary data.</text>
</comment>